<dbReference type="AlphaFoldDB" id="A0A1H0G978"/>
<dbReference type="RefSeq" id="WP_074611847.1">
    <property type="nucleotide sequence ID" value="NZ_FNGY01000011.1"/>
</dbReference>
<protein>
    <submittedName>
        <fullName evidence="4">DNA-binding response regulator, LytR/AlgR family</fullName>
    </submittedName>
</protein>
<keyword evidence="5" id="KW-1185">Reference proteome</keyword>
<dbReference type="Gene3D" id="3.40.50.2300">
    <property type="match status" value="1"/>
</dbReference>
<dbReference type="InterPro" id="IPR007492">
    <property type="entry name" value="LytTR_DNA-bd_dom"/>
</dbReference>
<feature type="modified residue" description="4-aspartylphosphate" evidence="1">
    <location>
        <position position="54"/>
    </location>
</feature>
<dbReference type="SMART" id="SM00850">
    <property type="entry name" value="LytTR"/>
    <property type="match status" value="1"/>
</dbReference>
<dbReference type="OrthoDB" id="9787344at2"/>
<dbReference type="SUPFAM" id="SSF52172">
    <property type="entry name" value="CheY-like"/>
    <property type="match status" value="1"/>
</dbReference>
<dbReference type="GO" id="GO:0003677">
    <property type="term" value="F:DNA binding"/>
    <property type="evidence" value="ECO:0007669"/>
    <property type="project" value="UniProtKB-KW"/>
</dbReference>
<dbReference type="PANTHER" id="PTHR37299:SF1">
    <property type="entry name" value="STAGE 0 SPORULATION PROTEIN A HOMOLOG"/>
    <property type="match status" value="1"/>
</dbReference>
<dbReference type="Proteomes" id="UP000183200">
    <property type="component" value="Unassembled WGS sequence"/>
</dbReference>
<dbReference type="PANTHER" id="PTHR37299">
    <property type="entry name" value="TRANSCRIPTIONAL REGULATOR-RELATED"/>
    <property type="match status" value="1"/>
</dbReference>
<gene>
    <name evidence="4" type="ORF">SAMN05421820_11179</name>
</gene>
<proteinExistence type="predicted"/>
<accession>A0A1H0G978</accession>
<name>A0A1H0G978_9SPHI</name>
<evidence type="ECO:0000313" key="4">
    <source>
        <dbReference type="EMBL" id="SDO03447.1"/>
    </source>
</evidence>
<dbReference type="GO" id="GO:0000156">
    <property type="term" value="F:phosphorelay response regulator activity"/>
    <property type="evidence" value="ECO:0007669"/>
    <property type="project" value="InterPro"/>
</dbReference>
<keyword evidence="4" id="KW-0238">DNA-binding</keyword>
<dbReference type="EMBL" id="FNGY01000011">
    <property type="protein sequence ID" value="SDO03447.1"/>
    <property type="molecule type" value="Genomic_DNA"/>
</dbReference>
<sequence>MIRCLVLDDEQHAVDLLVSYIKRVPFLELTYSSTDPLEALAFLNTAEVDLIFSDIEMPELSGLEFTRALRGKHHVVFTTAYSKFAMEGFEHDVIDFLLKPIIFPRFLKSAQKAMTLIAGLDKVKVEEERKDYLFVKTEQKGKLIKINFDEIDYVEGMRNYVGIYKNGELVQALMNMKDLESLLPMAQFVRVHNSYIIRISGIQMIEGNVVRLKNVHGAIPIGITYKNAFMDRIK</sequence>
<evidence type="ECO:0000259" key="2">
    <source>
        <dbReference type="PROSITE" id="PS50110"/>
    </source>
</evidence>
<evidence type="ECO:0000313" key="5">
    <source>
        <dbReference type="Proteomes" id="UP000183200"/>
    </source>
</evidence>
<dbReference type="InterPro" id="IPR046947">
    <property type="entry name" value="LytR-like"/>
</dbReference>
<reference evidence="5" key="1">
    <citation type="submission" date="2016-10" db="EMBL/GenBank/DDBJ databases">
        <authorList>
            <person name="Varghese N."/>
            <person name="Submissions S."/>
        </authorList>
    </citation>
    <scope>NUCLEOTIDE SEQUENCE [LARGE SCALE GENOMIC DNA]</scope>
    <source>
        <strain evidence="5">DSM 19110</strain>
    </source>
</reference>
<keyword evidence="1" id="KW-0597">Phosphoprotein</keyword>
<evidence type="ECO:0000256" key="1">
    <source>
        <dbReference type="PROSITE-ProRule" id="PRU00169"/>
    </source>
</evidence>
<dbReference type="STRING" id="430522.BFS30_09190"/>
<dbReference type="Pfam" id="PF04397">
    <property type="entry name" value="LytTR"/>
    <property type="match status" value="1"/>
</dbReference>
<dbReference type="PROSITE" id="PS50110">
    <property type="entry name" value="RESPONSE_REGULATORY"/>
    <property type="match status" value="1"/>
</dbReference>
<evidence type="ECO:0000259" key="3">
    <source>
        <dbReference type="PROSITE" id="PS50930"/>
    </source>
</evidence>
<dbReference type="SMART" id="SM00448">
    <property type="entry name" value="REC"/>
    <property type="match status" value="1"/>
</dbReference>
<feature type="domain" description="Response regulatory" evidence="2">
    <location>
        <begin position="3"/>
        <end position="114"/>
    </location>
</feature>
<dbReference type="InterPro" id="IPR011006">
    <property type="entry name" value="CheY-like_superfamily"/>
</dbReference>
<organism evidence="4 5">
    <name type="scientific">Pedobacter steynii</name>
    <dbReference type="NCBI Taxonomy" id="430522"/>
    <lineage>
        <taxon>Bacteria</taxon>
        <taxon>Pseudomonadati</taxon>
        <taxon>Bacteroidota</taxon>
        <taxon>Sphingobacteriia</taxon>
        <taxon>Sphingobacteriales</taxon>
        <taxon>Sphingobacteriaceae</taxon>
        <taxon>Pedobacter</taxon>
    </lineage>
</organism>
<dbReference type="InterPro" id="IPR001789">
    <property type="entry name" value="Sig_transdc_resp-reg_receiver"/>
</dbReference>
<dbReference type="Gene3D" id="2.40.50.1020">
    <property type="entry name" value="LytTr DNA-binding domain"/>
    <property type="match status" value="1"/>
</dbReference>
<feature type="domain" description="HTH LytTR-type" evidence="3">
    <location>
        <begin position="140"/>
        <end position="197"/>
    </location>
</feature>
<dbReference type="Pfam" id="PF00072">
    <property type="entry name" value="Response_reg"/>
    <property type="match status" value="1"/>
</dbReference>
<dbReference type="PROSITE" id="PS50930">
    <property type="entry name" value="HTH_LYTTR"/>
    <property type="match status" value="1"/>
</dbReference>